<accession>A0ABV5Z887</accession>
<proteinExistence type="predicted"/>
<sequence length="420" mass="48522">MQQMSQAEIVHAIEQVLKVSMAYPHAQRFHPQARLNQDLYLDSVLLMQLLVHLELEWGLSVPDSALNKEQLVTVQQLAQLLAAPQQPASEVVTEEYDDIKVHCVVSCLSAAVKAAAGDQRPFYFGLWDGDFAINEQGALNYHHASLNHQGYCRWFERLYGVEVKQWYEPALSQEQNLAKMEALLAARSPTESVMVMLDLYHLPERENKFNQNPFPHYVMLEQTEDPDTWLMLDPDFRWQGRLPRAQIRQAILQPSVAGGFHFDRANLRAPQVADIAAYFVEGFTWQQPLTEAMREVISGHWQGRWPLAQLGFALRELPVICVRKYAYEHGFAYFWRALGRDMAEFEQHCEQIEALVQAFKRLHYLAIKLAESPSEELYQQIHALLRQMLLQEQQIKTCLYQAYQAWCQQQQLDAPVAEVA</sequence>
<evidence type="ECO:0000313" key="3">
    <source>
        <dbReference type="Proteomes" id="UP001589628"/>
    </source>
</evidence>
<evidence type="ECO:0000313" key="2">
    <source>
        <dbReference type="EMBL" id="MFB9885489.1"/>
    </source>
</evidence>
<name>A0ABV5Z887_9GAMM</name>
<dbReference type="RefSeq" id="WP_051527790.1">
    <property type="nucleotide sequence ID" value="NZ_JBHLZN010000001.1"/>
</dbReference>
<dbReference type="Gene3D" id="1.10.1200.10">
    <property type="entry name" value="ACP-like"/>
    <property type="match status" value="1"/>
</dbReference>
<keyword evidence="3" id="KW-1185">Reference proteome</keyword>
<organism evidence="2 3">
    <name type="scientific">Balneatrix alpica</name>
    <dbReference type="NCBI Taxonomy" id="75684"/>
    <lineage>
        <taxon>Bacteria</taxon>
        <taxon>Pseudomonadati</taxon>
        <taxon>Pseudomonadota</taxon>
        <taxon>Gammaproteobacteria</taxon>
        <taxon>Oceanospirillales</taxon>
        <taxon>Balneatrichaceae</taxon>
        <taxon>Balneatrix</taxon>
    </lineage>
</organism>
<protein>
    <submittedName>
        <fullName evidence="2">DUF6005 family protein</fullName>
    </submittedName>
</protein>
<dbReference type="EMBL" id="JBHLZN010000001">
    <property type="protein sequence ID" value="MFB9885489.1"/>
    <property type="molecule type" value="Genomic_DNA"/>
</dbReference>
<evidence type="ECO:0000259" key="1">
    <source>
        <dbReference type="PROSITE" id="PS50075"/>
    </source>
</evidence>
<reference evidence="2 3" key="1">
    <citation type="submission" date="2024-09" db="EMBL/GenBank/DDBJ databases">
        <authorList>
            <person name="Sun Q."/>
            <person name="Mori K."/>
        </authorList>
    </citation>
    <scope>NUCLEOTIDE SEQUENCE [LARGE SCALE GENOMIC DNA]</scope>
    <source>
        <strain evidence="2 3">ATCC 51285</strain>
    </source>
</reference>
<dbReference type="Pfam" id="PF19468">
    <property type="entry name" value="DUF6005"/>
    <property type="match status" value="1"/>
</dbReference>
<dbReference type="Pfam" id="PF00550">
    <property type="entry name" value="PP-binding"/>
    <property type="match status" value="1"/>
</dbReference>
<dbReference type="Proteomes" id="UP001589628">
    <property type="component" value="Unassembled WGS sequence"/>
</dbReference>
<dbReference type="PROSITE" id="PS50075">
    <property type="entry name" value="CARRIER"/>
    <property type="match status" value="1"/>
</dbReference>
<dbReference type="InterPro" id="IPR009081">
    <property type="entry name" value="PP-bd_ACP"/>
</dbReference>
<comment type="caution">
    <text evidence="2">The sequence shown here is derived from an EMBL/GenBank/DDBJ whole genome shotgun (WGS) entry which is preliminary data.</text>
</comment>
<feature type="domain" description="Carrier" evidence="1">
    <location>
        <begin position="1"/>
        <end position="85"/>
    </location>
</feature>
<gene>
    <name evidence="2" type="ORF">ACFFLH_03580</name>
</gene>
<dbReference type="SUPFAM" id="SSF47336">
    <property type="entry name" value="ACP-like"/>
    <property type="match status" value="1"/>
</dbReference>
<dbReference type="InterPro" id="IPR036736">
    <property type="entry name" value="ACP-like_sf"/>
</dbReference>
<dbReference type="InterPro" id="IPR046047">
    <property type="entry name" value="DUF6005"/>
</dbReference>